<comment type="caution">
    <text evidence="2">The sequence shown here is derived from an EMBL/GenBank/DDBJ whole genome shotgun (WGS) entry which is preliminary data.</text>
</comment>
<dbReference type="Pfam" id="PF07727">
    <property type="entry name" value="RVT_2"/>
    <property type="match status" value="1"/>
</dbReference>
<organism evidence="2">
    <name type="scientific">Sesamum latifolium</name>
    <dbReference type="NCBI Taxonomy" id="2727402"/>
    <lineage>
        <taxon>Eukaryota</taxon>
        <taxon>Viridiplantae</taxon>
        <taxon>Streptophyta</taxon>
        <taxon>Embryophyta</taxon>
        <taxon>Tracheophyta</taxon>
        <taxon>Spermatophyta</taxon>
        <taxon>Magnoliopsida</taxon>
        <taxon>eudicotyledons</taxon>
        <taxon>Gunneridae</taxon>
        <taxon>Pentapetalae</taxon>
        <taxon>asterids</taxon>
        <taxon>lamiids</taxon>
        <taxon>Lamiales</taxon>
        <taxon>Pedaliaceae</taxon>
        <taxon>Sesamum</taxon>
    </lineage>
</organism>
<dbReference type="AlphaFoldDB" id="A0AAW2XMD2"/>
<sequence>MAPCLLSRNLDVIKQAKGCEEWEQAMQQGIEALENNNTQEVVDLPKGNKTIGSKWVYKVKLKADDSMDKYKAHLASKGYN</sequence>
<reference evidence="2" key="1">
    <citation type="submission" date="2020-06" db="EMBL/GenBank/DDBJ databases">
        <authorList>
            <person name="Li T."/>
            <person name="Hu X."/>
            <person name="Zhang T."/>
            <person name="Song X."/>
            <person name="Zhang H."/>
            <person name="Dai N."/>
            <person name="Sheng W."/>
            <person name="Hou X."/>
            <person name="Wei L."/>
        </authorList>
    </citation>
    <scope>NUCLEOTIDE SEQUENCE</scope>
    <source>
        <strain evidence="2">KEN1</strain>
        <tissue evidence="2">Leaf</tissue>
    </source>
</reference>
<accession>A0AAW2XMD2</accession>
<reference evidence="2" key="2">
    <citation type="journal article" date="2024" name="Plant">
        <title>Genomic evolution and insights into agronomic trait innovations of Sesamum species.</title>
        <authorList>
            <person name="Miao H."/>
            <person name="Wang L."/>
            <person name="Qu L."/>
            <person name="Liu H."/>
            <person name="Sun Y."/>
            <person name="Le M."/>
            <person name="Wang Q."/>
            <person name="Wei S."/>
            <person name="Zheng Y."/>
            <person name="Lin W."/>
            <person name="Duan Y."/>
            <person name="Cao H."/>
            <person name="Xiong S."/>
            <person name="Wang X."/>
            <person name="Wei L."/>
            <person name="Li C."/>
            <person name="Ma Q."/>
            <person name="Ju M."/>
            <person name="Zhao R."/>
            <person name="Li G."/>
            <person name="Mu C."/>
            <person name="Tian Q."/>
            <person name="Mei H."/>
            <person name="Zhang T."/>
            <person name="Gao T."/>
            <person name="Zhang H."/>
        </authorList>
    </citation>
    <scope>NUCLEOTIDE SEQUENCE</scope>
    <source>
        <strain evidence="2">KEN1</strain>
    </source>
</reference>
<evidence type="ECO:0000259" key="1">
    <source>
        <dbReference type="Pfam" id="PF07727"/>
    </source>
</evidence>
<proteinExistence type="predicted"/>
<gene>
    <name evidence="2" type="ORF">Slati_0847100</name>
</gene>
<dbReference type="InterPro" id="IPR013103">
    <property type="entry name" value="RVT_2"/>
</dbReference>
<name>A0AAW2XMD2_9LAMI</name>
<protein>
    <recommendedName>
        <fullName evidence="1">Reverse transcriptase Ty1/copia-type domain-containing protein</fullName>
    </recommendedName>
</protein>
<dbReference type="EMBL" id="JACGWN010000003">
    <property type="protein sequence ID" value="KAL0455079.1"/>
    <property type="molecule type" value="Genomic_DNA"/>
</dbReference>
<evidence type="ECO:0000313" key="2">
    <source>
        <dbReference type="EMBL" id="KAL0455079.1"/>
    </source>
</evidence>
<feature type="domain" description="Reverse transcriptase Ty1/copia-type" evidence="1">
    <location>
        <begin position="36"/>
        <end position="79"/>
    </location>
</feature>